<dbReference type="InterPro" id="IPR006311">
    <property type="entry name" value="TAT_signal"/>
</dbReference>
<evidence type="ECO:0008006" key="4">
    <source>
        <dbReference type="Google" id="ProtNLM"/>
    </source>
</evidence>
<evidence type="ECO:0000313" key="2">
    <source>
        <dbReference type="EMBL" id="MBB4287271.1"/>
    </source>
</evidence>
<dbReference type="Proteomes" id="UP000555728">
    <property type="component" value="Unassembled WGS sequence"/>
</dbReference>
<evidence type="ECO:0000313" key="3">
    <source>
        <dbReference type="Proteomes" id="UP000555728"/>
    </source>
</evidence>
<comment type="caution">
    <text evidence="2">The sequence shown here is derived from an EMBL/GenBank/DDBJ whole genome shotgun (WGS) entry which is preliminary data.</text>
</comment>
<organism evidence="2 3">
    <name type="scientific">Roseospira goensis</name>
    <dbReference type="NCBI Taxonomy" id="391922"/>
    <lineage>
        <taxon>Bacteria</taxon>
        <taxon>Pseudomonadati</taxon>
        <taxon>Pseudomonadota</taxon>
        <taxon>Alphaproteobacteria</taxon>
        <taxon>Rhodospirillales</taxon>
        <taxon>Rhodospirillaceae</taxon>
        <taxon>Roseospira</taxon>
    </lineage>
</organism>
<keyword evidence="1" id="KW-0732">Signal</keyword>
<accession>A0A7W6S1M9</accession>
<dbReference type="EMBL" id="JACIGI010000032">
    <property type="protein sequence ID" value="MBB4287271.1"/>
    <property type="molecule type" value="Genomic_DNA"/>
</dbReference>
<evidence type="ECO:0000256" key="1">
    <source>
        <dbReference type="SAM" id="SignalP"/>
    </source>
</evidence>
<dbReference type="PROSITE" id="PS51318">
    <property type="entry name" value="TAT"/>
    <property type="match status" value="1"/>
</dbReference>
<proteinExistence type="predicted"/>
<sequence>MNAPVRVPSRPRRSLGRAVLAARAAALAGLLAVAPGAAEAAPAADLAPGSVTIALTALEDDGGRGPCRATLRIRNDGGVRVETFSLRLVLFDPGGAVLREVVVLAMPLRPGGRTTAATFPALAAPCDGLGAVVIRDFPLCADRAGRRLACRAAAVPVSRVVAPFGF</sequence>
<dbReference type="AlphaFoldDB" id="A0A7W6S1M9"/>
<name>A0A7W6S1M9_9PROT</name>
<reference evidence="2 3" key="1">
    <citation type="submission" date="2020-08" db="EMBL/GenBank/DDBJ databases">
        <title>Genome sequencing of Purple Non-Sulfur Bacteria from various extreme environments.</title>
        <authorList>
            <person name="Mayer M."/>
        </authorList>
    </citation>
    <scope>NUCLEOTIDE SEQUENCE [LARGE SCALE GENOMIC DNA]</scope>
    <source>
        <strain evidence="2 3">JA135</strain>
    </source>
</reference>
<feature type="chain" id="PRO_5031043092" description="Tat pathway signal protein" evidence="1">
    <location>
        <begin position="41"/>
        <end position="166"/>
    </location>
</feature>
<dbReference type="RefSeq" id="WP_184436847.1">
    <property type="nucleotide sequence ID" value="NZ_JACIGI010000032.1"/>
</dbReference>
<protein>
    <recommendedName>
        <fullName evidence="4">Tat pathway signal protein</fullName>
    </recommendedName>
</protein>
<gene>
    <name evidence="2" type="ORF">GGD88_003017</name>
</gene>
<keyword evidence="3" id="KW-1185">Reference proteome</keyword>
<feature type="signal peptide" evidence="1">
    <location>
        <begin position="1"/>
        <end position="40"/>
    </location>
</feature>